<evidence type="ECO:0000259" key="2">
    <source>
        <dbReference type="Pfam" id="PF08327"/>
    </source>
</evidence>
<sequence length="180" mass="19002">MDLGTYGEHQGRPAVRFERVYAHPVERVWQAVATPEGLAHWFPSAVELEPREGGTITFSGDPNMEPTTGTVVAFEPPRLLAFTWGGDELRFGLEPAGDHGCRLTLVNVLGETDAAARNAAGWSVCLAELDKHLAGAEAHGPHSATALSWKPLYEAYVASGMPSGAAVPGMPAEDGPVTGS</sequence>
<dbReference type="CDD" id="cd08899">
    <property type="entry name" value="SRPBCC_CalC_Aha1-like_6"/>
    <property type="match status" value="1"/>
</dbReference>
<comment type="similarity">
    <text evidence="1">Belongs to the AHA1 family.</text>
</comment>
<feature type="domain" description="Activator of Hsp90 ATPase homologue 1/2-like C-terminal" evidence="2">
    <location>
        <begin position="23"/>
        <end position="133"/>
    </location>
</feature>
<comment type="caution">
    <text evidence="3">The sequence shown here is derived from an EMBL/GenBank/DDBJ whole genome shotgun (WGS) entry which is preliminary data.</text>
</comment>
<evidence type="ECO:0000256" key="1">
    <source>
        <dbReference type="ARBA" id="ARBA00006817"/>
    </source>
</evidence>
<evidence type="ECO:0000313" key="3">
    <source>
        <dbReference type="EMBL" id="MFC4530041.1"/>
    </source>
</evidence>
<dbReference type="RefSeq" id="WP_380837328.1">
    <property type="nucleotide sequence ID" value="NZ_JBHSFP010000002.1"/>
</dbReference>
<dbReference type="SUPFAM" id="SSF55961">
    <property type="entry name" value="Bet v1-like"/>
    <property type="match status" value="1"/>
</dbReference>
<evidence type="ECO:0000313" key="4">
    <source>
        <dbReference type="Proteomes" id="UP001596004"/>
    </source>
</evidence>
<organism evidence="3 4">
    <name type="scientific">Sphaerisporangium dianthi</name>
    <dbReference type="NCBI Taxonomy" id="1436120"/>
    <lineage>
        <taxon>Bacteria</taxon>
        <taxon>Bacillati</taxon>
        <taxon>Actinomycetota</taxon>
        <taxon>Actinomycetes</taxon>
        <taxon>Streptosporangiales</taxon>
        <taxon>Streptosporangiaceae</taxon>
        <taxon>Sphaerisporangium</taxon>
    </lineage>
</organism>
<dbReference type="Gene3D" id="3.30.530.20">
    <property type="match status" value="1"/>
</dbReference>
<accession>A0ABV9CAY8</accession>
<dbReference type="EMBL" id="JBHSFP010000002">
    <property type="protein sequence ID" value="MFC4530041.1"/>
    <property type="molecule type" value="Genomic_DNA"/>
</dbReference>
<proteinExistence type="inferred from homology"/>
<keyword evidence="4" id="KW-1185">Reference proteome</keyword>
<reference evidence="4" key="1">
    <citation type="journal article" date="2019" name="Int. J. Syst. Evol. Microbiol.">
        <title>The Global Catalogue of Microorganisms (GCM) 10K type strain sequencing project: providing services to taxonomists for standard genome sequencing and annotation.</title>
        <authorList>
            <consortium name="The Broad Institute Genomics Platform"/>
            <consortium name="The Broad Institute Genome Sequencing Center for Infectious Disease"/>
            <person name="Wu L."/>
            <person name="Ma J."/>
        </authorList>
    </citation>
    <scope>NUCLEOTIDE SEQUENCE [LARGE SCALE GENOMIC DNA]</scope>
    <source>
        <strain evidence="4">CGMCC 4.7132</strain>
    </source>
</reference>
<name>A0ABV9CAY8_9ACTN</name>
<dbReference type="Proteomes" id="UP001596004">
    <property type="component" value="Unassembled WGS sequence"/>
</dbReference>
<gene>
    <name evidence="3" type="ORF">ACFO60_04640</name>
</gene>
<dbReference type="Pfam" id="PF08327">
    <property type="entry name" value="AHSA1"/>
    <property type="match status" value="1"/>
</dbReference>
<dbReference type="InterPro" id="IPR023393">
    <property type="entry name" value="START-like_dom_sf"/>
</dbReference>
<protein>
    <submittedName>
        <fullName evidence="3">SRPBCC family protein</fullName>
    </submittedName>
</protein>
<dbReference type="InterPro" id="IPR013538">
    <property type="entry name" value="ASHA1/2-like_C"/>
</dbReference>